<gene>
    <name evidence="1" type="ORF">MRATA1EN3_LOCUS19290</name>
</gene>
<name>A0ACB0F4R9_RANTA</name>
<dbReference type="EMBL" id="OX596116">
    <property type="protein sequence ID" value="CAI9708077.1"/>
    <property type="molecule type" value="Genomic_DNA"/>
</dbReference>
<protein>
    <submittedName>
        <fullName evidence="1">Uncharacterized protein</fullName>
    </submittedName>
</protein>
<sequence>MELCAPFREGSARDKKALQGPSGCLGVLQGRTHQGTPSSPSPLAGAYTSGGETGRGRSGYEGEEERRGAKTPEGDGVKKKEKKRKRERAPSHRGPHGQAFLQALSRSEAGAPASRGQAGSFARKPGAAERAPHGGQPRTCARGGGGGRRRPRPLEAAGGTPLPRGQAVAGRRYAGKRLLFSPPRATACCHRSRSRVGTARGPWASPVAPRSSPRPPRRPHPAPTGRAPAAATSGRRGGTRGRSPLPGPGNRSPCPPASARQQPPPTPPQLSLTRSLPDPRCRPLRAPRGTPFHLPPGGERRNFAYLQLRKVANTPRRTGELSLNGGNTPFGEDVCEARGVSSVGIGCVLGRAWAPAQRWAQVGIPPRRPKVRLRRPTSKTASEPPQAHC</sequence>
<evidence type="ECO:0000313" key="2">
    <source>
        <dbReference type="Proteomes" id="UP001162501"/>
    </source>
</evidence>
<dbReference type="Proteomes" id="UP001162501">
    <property type="component" value="Chromosome 32"/>
</dbReference>
<proteinExistence type="predicted"/>
<evidence type="ECO:0000313" key="1">
    <source>
        <dbReference type="EMBL" id="CAI9708077.1"/>
    </source>
</evidence>
<organism evidence="1 2">
    <name type="scientific">Rangifer tarandus platyrhynchus</name>
    <name type="common">Svalbard reindeer</name>
    <dbReference type="NCBI Taxonomy" id="3082113"/>
    <lineage>
        <taxon>Eukaryota</taxon>
        <taxon>Metazoa</taxon>
        <taxon>Chordata</taxon>
        <taxon>Craniata</taxon>
        <taxon>Vertebrata</taxon>
        <taxon>Euteleostomi</taxon>
        <taxon>Mammalia</taxon>
        <taxon>Eutheria</taxon>
        <taxon>Laurasiatheria</taxon>
        <taxon>Artiodactyla</taxon>
        <taxon>Ruminantia</taxon>
        <taxon>Pecora</taxon>
        <taxon>Cervidae</taxon>
        <taxon>Odocoileinae</taxon>
        <taxon>Rangifer</taxon>
    </lineage>
</organism>
<reference evidence="1" key="1">
    <citation type="submission" date="2023-05" db="EMBL/GenBank/DDBJ databases">
        <authorList>
            <consortium name="ELIXIR-Norway"/>
        </authorList>
    </citation>
    <scope>NUCLEOTIDE SEQUENCE</scope>
</reference>
<accession>A0ACB0F4R9</accession>